<dbReference type="AlphaFoldDB" id="A0A545V0W0"/>
<dbReference type="NCBIfam" id="TIGR03401">
    <property type="entry name" value="cyanamide_fam"/>
    <property type="match status" value="1"/>
</dbReference>
<accession>A0A545V0W0</accession>
<dbReference type="InterPro" id="IPR006674">
    <property type="entry name" value="HD_domain"/>
</dbReference>
<sequence>MSDIVANGWTAVPLDPSKLFGGKPYRTVPAPLDPCDVVWPSDDPLVAEMQAYAKKHLSQEMYNHSMRVYYFATTILQQQFPEYATGLSPSTLALACLLHDLGATEANMRATRMSFDLYGGVRALSVLESAGAAPDQAAAVCECVLRHQDLGAEGAITLLGQLVQLATAVVRLFPRRGWLGCFARVVETETALKPWCHTTAIPGFADTIRANELMRPYE</sequence>
<dbReference type="InterPro" id="IPR003607">
    <property type="entry name" value="HD/PDEase_dom"/>
</dbReference>
<evidence type="ECO:0000313" key="3">
    <source>
        <dbReference type="Proteomes" id="UP000315783"/>
    </source>
</evidence>
<dbReference type="Proteomes" id="UP000315783">
    <property type="component" value="Unassembled WGS sequence"/>
</dbReference>
<protein>
    <submittedName>
        <fullName evidence="2">Cyanamide hydratase, HD-type</fullName>
    </submittedName>
</protein>
<gene>
    <name evidence="2" type="ORF">IF1G_06329</name>
</gene>
<dbReference type="PANTHER" id="PTHR35569:SF1">
    <property type="entry name" value="CYANAMIDE HYDRATASE DDI2-RELATED"/>
    <property type="match status" value="1"/>
</dbReference>
<feature type="domain" description="HD" evidence="1">
    <location>
        <begin position="62"/>
        <end position="166"/>
    </location>
</feature>
<dbReference type="Gene3D" id="1.10.3210.10">
    <property type="entry name" value="Hypothetical protein af1432"/>
    <property type="match status" value="1"/>
</dbReference>
<dbReference type="EMBL" id="SPUK01000008">
    <property type="protein sequence ID" value="TQV95342.1"/>
    <property type="molecule type" value="Genomic_DNA"/>
</dbReference>
<evidence type="ECO:0000313" key="2">
    <source>
        <dbReference type="EMBL" id="TQV95342.1"/>
    </source>
</evidence>
<reference evidence="2 3" key="1">
    <citation type="journal article" date="2019" name="Appl. Microbiol. Biotechnol.">
        <title>Genome sequence of Isaria javanica and comparative genome analysis insights into family S53 peptidase evolution in fungal entomopathogens.</title>
        <authorList>
            <person name="Lin R."/>
            <person name="Zhang X."/>
            <person name="Xin B."/>
            <person name="Zou M."/>
            <person name="Gao Y."/>
            <person name="Qin F."/>
            <person name="Hu Q."/>
            <person name="Xie B."/>
            <person name="Cheng X."/>
        </authorList>
    </citation>
    <scope>NUCLEOTIDE SEQUENCE [LARGE SCALE GENOMIC DNA]</scope>
    <source>
        <strain evidence="2 3">IJ1G</strain>
    </source>
</reference>
<organism evidence="2 3">
    <name type="scientific">Cordyceps javanica</name>
    <dbReference type="NCBI Taxonomy" id="43265"/>
    <lineage>
        <taxon>Eukaryota</taxon>
        <taxon>Fungi</taxon>
        <taxon>Dikarya</taxon>
        <taxon>Ascomycota</taxon>
        <taxon>Pezizomycotina</taxon>
        <taxon>Sordariomycetes</taxon>
        <taxon>Hypocreomycetidae</taxon>
        <taxon>Hypocreales</taxon>
        <taxon>Cordycipitaceae</taxon>
        <taxon>Cordyceps</taxon>
    </lineage>
</organism>
<dbReference type="InterPro" id="IPR017771">
    <property type="entry name" value="Cyanamide_hydratase_HD"/>
</dbReference>
<evidence type="ECO:0000259" key="1">
    <source>
        <dbReference type="Pfam" id="PF01966"/>
    </source>
</evidence>
<dbReference type="Pfam" id="PF01966">
    <property type="entry name" value="HD"/>
    <property type="match status" value="1"/>
</dbReference>
<name>A0A545V0W0_9HYPO</name>
<dbReference type="PANTHER" id="PTHR35569">
    <property type="entry name" value="CYANAMIDE HYDRATASE DDI2-RELATED"/>
    <property type="match status" value="1"/>
</dbReference>
<keyword evidence="3" id="KW-1185">Reference proteome</keyword>
<dbReference type="SUPFAM" id="SSF109604">
    <property type="entry name" value="HD-domain/PDEase-like"/>
    <property type="match status" value="1"/>
</dbReference>
<comment type="caution">
    <text evidence="2">The sequence shown here is derived from an EMBL/GenBank/DDBJ whole genome shotgun (WGS) entry which is preliminary data.</text>
</comment>
<proteinExistence type="predicted"/>
<dbReference type="CDD" id="cd00077">
    <property type="entry name" value="HDc"/>
    <property type="match status" value="1"/>
</dbReference>
<dbReference type="STRING" id="43265.A0A545V0W0"/>